<reference evidence="2" key="1">
    <citation type="submission" date="2022-11" db="UniProtKB">
        <authorList>
            <consortium name="WormBaseParasite"/>
        </authorList>
    </citation>
    <scope>IDENTIFICATION</scope>
</reference>
<sequence>MAPAPVANMPPPPPGNAPPAVVIVAKGPAFISTPILMRCPLCQVDVLTHVKLVPGCFALLMCLLMFLIFFWASFFCLCLIPLCCECCLDAEHRCPRCGMLVARYKRC</sequence>
<protein>
    <submittedName>
        <fullName evidence="2">LITAF domain-containing protein</fullName>
    </submittedName>
</protein>
<accession>A0AC34RM74</accession>
<organism evidence="1 2">
    <name type="scientific">Panagrolaimus sp. JU765</name>
    <dbReference type="NCBI Taxonomy" id="591449"/>
    <lineage>
        <taxon>Eukaryota</taxon>
        <taxon>Metazoa</taxon>
        <taxon>Ecdysozoa</taxon>
        <taxon>Nematoda</taxon>
        <taxon>Chromadorea</taxon>
        <taxon>Rhabditida</taxon>
        <taxon>Tylenchina</taxon>
        <taxon>Panagrolaimomorpha</taxon>
        <taxon>Panagrolaimoidea</taxon>
        <taxon>Panagrolaimidae</taxon>
        <taxon>Panagrolaimus</taxon>
    </lineage>
</organism>
<evidence type="ECO:0000313" key="2">
    <source>
        <dbReference type="WBParaSite" id="JU765_v2.g8034.t1"/>
    </source>
</evidence>
<dbReference type="Proteomes" id="UP000887576">
    <property type="component" value="Unplaced"/>
</dbReference>
<proteinExistence type="predicted"/>
<dbReference type="WBParaSite" id="JU765_v2.g8034.t1">
    <property type="protein sequence ID" value="JU765_v2.g8034.t1"/>
    <property type="gene ID" value="JU765_v2.g8034"/>
</dbReference>
<name>A0AC34RM74_9BILA</name>
<evidence type="ECO:0000313" key="1">
    <source>
        <dbReference type="Proteomes" id="UP000887576"/>
    </source>
</evidence>